<gene>
    <name evidence="3" type="ORF">Uis4E_0678</name>
</gene>
<evidence type="ECO:0000313" key="4">
    <source>
        <dbReference type="Proteomes" id="UP000235034"/>
    </source>
</evidence>
<sequence length="261" mass="28577">MVFFRYVALGTTADGDRVFWDTREDVGVKLAANHWERPRAREARRAHAGVKPGTRHGAASSPSYGPERNVGLLLGMGALLWFAALLALFVINASMGDAYRYRRHGRGAMLGAAIDAAGQAGPALRIAMIAAAVALGLMLCWICHGALYGDSRDYEPATPREVAFATAQDGPRRYRLGCWFLFPLRLVMLWSAPANLLRPLLDMTSWWAGSAASWVLGWSLMAWLVYPLLSVIWLAACDRRAETRDLERGASPEDTDGAQTA</sequence>
<evidence type="ECO:0000313" key="3">
    <source>
        <dbReference type="EMBL" id="PLS29258.1"/>
    </source>
</evidence>
<reference evidence="3 4" key="1">
    <citation type="submission" date="2017-07" db="EMBL/GenBank/DDBJ databases">
        <title>Bifidobacterium novel species.</title>
        <authorList>
            <person name="Lugli G.A."/>
            <person name="Milani C."/>
            <person name="Duranti S."/>
            <person name="Mangifesta M."/>
        </authorList>
    </citation>
    <scope>NUCLEOTIDE SEQUENCE [LARGE SCALE GENOMIC DNA]</scope>
    <source>
        <strain evidence="3 4">77</strain>
    </source>
</reference>
<keyword evidence="2" id="KW-0472">Membrane</keyword>
<dbReference type="EMBL" id="NMWT01000007">
    <property type="protein sequence ID" value="PLS29258.1"/>
    <property type="molecule type" value="Genomic_DNA"/>
</dbReference>
<evidence type="ECO:0000256" key="2">
    <source>
        <dbReference type="SAM" id="Phobius"/>
    </source>
</evidence>
<feature type="transmembrane region" description="Helical" evidence="2">
    <location>
        <begin position="176"/>
        <end position="194"/>
    </location>
</feature>
<name>A0A2N5J4X7_9BIFI</name>
<keyword evidence="2" id="KW-1133">Transmembrane helix</keyword>
<dbReference type="Proteomes" id="UP000235034">
    <property type="component" value="Unassembled WGS sequence"/>
</dbReference>
<proteinExistence type="predicted"/>
<dbReference type="AlphaFoldDB" id="A0A2N5J4X7"/>
<keyword evidence="2" id="KW-0812">Transmembrane</keyword>
<feature type="transmembrane region" description="Helical" evidence="2">
    <location>
        <begin position="70"/>
        <end position="91"/>
    </location>
</feature>
<comment type="caution">
    <text evidence="3">The sequence shown here is derived from an EMBL/GenBank/DDBJ whole genome shotgun (WGS) entry which is preliminary data.</text>
</comment>
<dbReference type="RefSeq" id="WP_101621873.1">
    <property type="nucleotide sequence ID" value="NZ_NMWT01000007.1"/>
</dbReference>
<accession>A0A2N5J4X7</accession>
<protein>
    <submittedName>
        <fullName evidence="3">Uncharacterized protein</fullName>
    </submittedName>
</protein>
<feature type="transmembrane region" description="Helical" evidence="2">
    <location>
        <begin position="126"/>
        <end position="148"/>
    </location>
</feature>
<evidence type="ECO:0000256" key="1">
    <source>
        <dbReference type="SAM" id="MobiDB-lite"/>
    </source>
</evidence>
<feature type="transmembrane region" description="Helical" evidence="2">
    <location>
        <begin position="214"/>
        <end position="236"/>
    </location>
</feature>
<feature type="region of interest" description="Disordered" evidence="1">
    <location>
        <begin position="39"/>
        <end position="64"/>
    </location>
</feature>
<organism evidence="3 4">
    <name type="scientific">Bifidobacterium parmae</name>
    <dbReference type="NCBI Taxonomy" id="361854"/>
    <lineage>
        <taxon>Bacteria</taxon>
        <taxon>Bacillati</taxon>
        <taxon>Actinomycetota</taxon>
        <taxon>Actinomycetes</taxon>
        <taxon>Bifidobacteriales</taxon>
        <taxon>Bifidobacteriaceae</taxon>
        <taxon>Bifidobacterium</taxon>
    </lineage>
</organism>
<keyword evidence="4" id="KW-1185">Reference proteome</keyword>